<evidence type="ECO:0000259" key="13">
    <source>
        <dbReference type="Pfam" id="PF00999"/>
    </source>
</evidence>
<evidence type="ECO:0000256" key="4">
    <source>
        <dbReference type="ARBA" id="ARBA00022448"/>
    </source>
</evidence>
<evidence type="ECO:0000259" key="15">
    <source>
        <dbReference type="Pfam" id="PF23259"/>
    </source>
</evidence>
<sequence>MACNEGGNIMKDMSGFIHIILQMALLLTISKILHFFLRRFGQPSAISQMLAGLLMGPSCLIRLPLYRHYIMPNINEDYLLSLATLGRMCFMFLIGLEIDLPYMLRTSRRAAIIAYGGALPCSILAACFSPVIYYLTNAHGSRLTFALTLMLIFSNTASPILVRMSTELKLTTSEIGRIAISAALINDMSCLTIIAITSTSATATGGSDSMGFSDRATLGVTALALMAFVTLVTRPFVRWINHRNRHRHSIRNTEVVVILIFVFGVSIITEMLSYNSMMSCFILGLMFPREGGTQRTLVRKLSYPVNHVILPVYFGFIGMSTDLFVVFHARFFWTVVIVVCLNTFGKVLGTILATQYLQFPLHEGLVLGFLLNVKGHIDMIIITMARKNNIWGQETFMVFLTTIMVNTFIAGPSSAFIVRRERRALKYMSMGLEFQKPDSEVRILACVHGPRELPTMVGLIEASRGTDPTKTPLAAYVMHLVRLTQKMATTMLYHQQEDHRMDDNDEDELGGDDARQINTAIDAFTMENGITVRQVTAVSAFSNMHEDVCNGAEDVRASIIILPFHKHQRIDGKMVSGRDGVRLVNGKVLRHAPCTVGILVDRGLGTGPTAVASSSQVGAAHHNLVAALFFGGPDDREALAYASRIAMHPNISLTVVRFLPMRRGEYEAGIEMEASKDNEVLIAINNHEKEAQADEEFLSRFYDRYVATGMVSYVEKFVENGADTVTALSAMEGMYALYLVGKGGRGISPLTMGMSEWEDCPELGSIGDLLASSDFTTTGSVLVIQQHNKTNEGDLDEDFLMLYS</sequence>
<feature type="transmembrane region" description="Helical" evidence="12">
    <location>
        <begin position="249"/>
        <end position="268"/>
    </location>
</feature>
<dbReference type="Pfam" id="PF23259">
    <property type="entry name" value="CHX17_C"/>
    <property type="match status" value="1"/>
</dbReference>
<evidence type="ECO:0000313" key="17">
    <source>
        <dbReference type="Proteomes" id="UP001180020"/>
    </source>
</evidence>
<feature type="domain" description="Cation/H(+) antiporter central" evidence="14">
    <location>
        <begin position="473"/>
        <end position="612"/>
    </location>
</feature>
<keyword evidence="9" id="KW-0406">Ion transport</keyword>
<dbReference type="InterPro" id="IPR050794">
    <property type="entry name" value="CPA2_transporter"/>
</dbReference>
<dbReference type="Pfam" id="PF00999">
    <property type="entry name" value="Na_H_Exchanger"/>
    <property type="match status" value="1"/>
</dbReference>
<dbReference type="GO" id="GO:0006885">
    <property type="term" value="P:regulation of pH"/>
    <property type="evidence" value="ECO:0007669"/>
    <property type="project" value="TreeGrafter"/>
</dbReference>
<dbReference type="InterPro" id="IPR006153">
    <property type="entry name" value="Cation/H_exchanger_TM"/>
</dbReference>
<dbReference type="PANTHER" id="PTHR32468">
    <property type="entry name" value="CATION/H + ANTIPORTER"/>
    <property type="match status" value="1"/>
</dbReference>
<comment type="similarity">
    <text evidence="11">Belongs to the monovalent cation:proton antiporter 2 (CPA2) transporter (TC 2.A.37) family. CHX (TC 2.A.37.4) subfamily.</text>
</comment>
<evidence type="ECO:0000256" key="3">
    <source>
        <dbReference type="ARBA" id="ARBA00004141"/>
    </source>
</evidence>
<feature type="transmembrane region" description="Helical" evidence="12">
    <location>
        <begin position="331"/>
        <end position="353"/>
    </location>
</feature>
<evidence type="ECO:0000259" key="14">
    <source>
        <dbReference type="Pfam" id="PF23256"/>
    </source>
</evidence>
<accession>A0AAV9F7T3</accession>
<evidence type="ECO:0000256" key="6">
    <source>
        <dbReference type="ARBA" id="ARBA00022692"/>
    </source>
</evidence>
<dbReference type="GO" id="GO:0012505">
    <property type="term" value="C:endomembrane system"/>
    <property type="evidence" value="ECO:0007669"/>
    <property type="project" value="TreeGrafter"/>
</dbReference>
<dbReference type="GO" id="GO:1902600">
    <property type="term" value="P:proton transmembrane transport"/>
    <property type="evidence" value="ECO:0007669"/>
    <property type="project" value="InterPro"/>
</dbReference>
<dbReference type="Gene3D" id="3.40.50.12370">
    <property type="match status" value="1"/>
</dbReference>
<dbReference type="InterPro" id="IPR038770">
    <property type="entry name" value="Na+/solute_symporter_sf"/>
</dbReference>
<feature type="transmembrane region" description="Helical" evidence="12">
    <location>
        <begin position="216"/>
        <end position="237"/>
    </location>
</feature>
<evidence type="ECO:0000313" key="16">
    <source>
        <dbReference type="EMBL" id="KAK1320970.1"/>
    </source>
</evidence>
<name>A0AAV9F7T3_ACOCL</name>
<feature type="transmembrane region" description="Helical" evidence="12">
    <location>
        <begin position="142"/>
        <end position="162"/>
    </location>
</feature>
<evidence type="ECO:0000256" key="7">
    <source>
        <dbReference type="ARBA" id="ARBA00022958"/>
    </source>
</evidence>
<feature type="transmembrane region" description="Helical" evidence="12">
    <location>
        <begin position="174"/>
        <end position="196"/>
    </location>
</feature>
<proteinExistence type="inferred from homology"/>
<protein>
    <submittedName>
        <fullName evidence="16">Cation/H(+) antiporter 15</fullName>
    </submittedName>
</protein>
<dbReference type="AlphaFoldDB" id="A0AAV9F7T3"/>
<dbReference type="EMBL" id="JAUJYO010000003">
    <property type="protein sequence ID" value="KAK1320970.1"/>
    <property type="molecule type" value="Genomic_DNA"/>
</dbReference>
<gene>
    <name evidence="16" type="primary">CHX15</name>
    <name evidence="16" type="ORF">QJS10_CPA03g02369</name>
</gene>
<keyword evidence="17" id="KW-1185">Reference proteome</keyword>
<feature type="transmembrane region" description="Helical" evidence="12">
    <location>
        <begin position="78"/>
        <end position="100"/>
    </location>
</feature>
<comment type="function">
    <text evidence="1">May function as sodium-coupled metabolite transporter across the chloroplast envelope.</text>
</comment>
<keyword evidence="10 12" id="KW-0472">Membrane</keyword>
<dbReference type="InterPro" id="IPR057290">
    <property type="entry name" value="CHX17_C"/>
</dbReference>
<keyword evidence="8 12" id="KW-1133">Transmembrane helix</keyword>
<feature type="transmembrane region" description="Helical" evidence="12">
    <location>
        <begin position="396"/>
        <end position="418"/>
    </location>
</feature>
<organism evidence="16 17">
    <name type="scientific">Acorus calamus</name>
    <name type="common">Sweet flag</name>
    <dbReference type="NCBI Taxonomy" id="4465"/>
    <lineage>
        <taxon>Eukaryota</taxon>
        <taxon>Viridiplantae</taxon>
        <taxon>Streptophyta</taxon>
        <taxon>Embryophyta</taxon>
        <taxon>Tracheophyta</taxon>
        <taxon>Spermatophyta</taxon>
        <taxon>Magnoliopsida</taxon>
        <taxon>Liliopsida</taxon>
        <taxon>Acoraceae</taxon>
        <taxon>Acorus</taxon>
    </lineage>
</organism>
<evidence type="ECO:0000256" key="12">
    <source>
        <dbReference type="SAM" id="Phobius"/>
    </source>
</evidence>
<dbReference type="GO" id="GO:0016020">
    <property type="term" value="C:membrane"/>
    <property type="evidence" value="ECO:0007669"/>
    <property type="project" value="UniProtKB-SubCell"/>
</dbReference>
<reference evidence="16" key="1">
    <citation type="journal article" date="2023" name="Nat. Commun.">
        <title>Diploid and tetraploid genomes of Acorus and the evolution of monocots.</title>
        <authorList>
            <person name="Ma L."/>
            <person name="Liu K.W."/>
            <person name="Li Z."/>
            <person name="Hsiao Y.Y."/>
            <person name="Qi Y."/>
            <person name="Fu T."/>
            <person name="Tang G.D."/>
            <person name="Zhang D."/>
            <person name="Sun W.H."/>
            <person name="Liu D.K."/>
            <person name="Li Y."/>
            <person name="Chen G.Z."/>
            <person name="Liu X.D."/>
            <person name="Liao X.Y."/>
            <person name="Jiang Y.T."/>
            <person name="Yu X."/>
            <person name="Hao Y."/>
            <person name="Huang J."/>
            <person name="Zhao X.W."/>
            <person name="Ke S."/>
            <person name="Chen Y.Y."/>
            <person name="Wu W.L."/>
            <person name="Hsu J.L."/>
            <person name="Lin Y.F."/>
            <person name="Huang M.D."/>
            <person name="Li C.Y."/>
            <person name="Huang L."/>
            <person name="Wang Z.W."/>
            <person name="Zhao X."/>
            <person name="Zhong W.Y."/>
            <person name="Peng D.H."/>
            <person name="Ahmad S."/>
            <person name="Lan S."/>
            <person name="Zhang J.S."/>
            <person name="Tsai W.C."/>
            <person name="Van de Peer Y."/>
            <person name="Liu Z.J."/>
        </authorList>
    </citation>
    <scope>NUCLEOTIDE SEQUENCE</scope>
    <source>
        <strain evidence="16">CP</strain>
    </source>
</reference>
<dbReference type="PANTHER" id="PTHR32468:SF18">
    <property type="entry name" value="CATION_H(+) ANTIPORTER 1"/>
    <property type="match status" value="1"/>
</dbReference>
<evidence type="ECO:0000256" key="2">
    <source>
        <dbReference type="ARBA" id="ARBA00004119"/>
    </source>
</evidence>
<dbReference type="GO" id="GO:0015297">
    <property type="term" value="F:antiporter activity"/>
    <property type="evidence" value="ECO:0007669"/>
    <property type="project" value="InterPro"/>
</dbReference>
<feature type="domain" description="Cation/H(+) antiporter C-terminal" evidence="15">
    <location>
        <begin position="625"/>
        <end position="787"/>
    </location>
</feature>
<dbReference type="GO" id="GO:0009941">
    <property type="term" value="C:chloroplast envelope"/>
    <property type="evidence" value="ECO:0007669"/>
    <property type="project" value="UniProtKB-SubCell"/>
</dbReference>
<comment type="caution">
    <text evidence="16">The sequence shown here is derived from an EMBL/GenBank/DDBJ whole genome shotgun (WGS) entry which is preliminary data.</text>
</comment>
<comment type="subcellular location">
    <subcellularLocation>
        <location evidence="3">Membrane</location>
        <topology evidence="3">Multi-pass membrane protein</topology>
    </subcellularLocation>
    <subcellularLocation>
        <location evidence="2">Plastid</location>
        <location evidence="2">Chloroplast envelope</location>
    </subcellularLocation>
</comment>
<feature type="transmembrane region" description="Helical" evidence="12">
    <location>
        <begin position="16"/>
        <end position="37"/>
    </location>
</feature>
<keyword evidence="6 12" id="KW-0812">Transmembrane</keyword>
<evidence type="ECO:0000256" key="5">
    <source>
        <dbReference type="ARBA" id="ARBA00022538"/>
    </source>
</evidence>
<feature type="transmembrane region" description="Helical" evidence="12">
    <location>
        <begin position="365"/>
        <end position="384"/>
    </location>
</feature>
<evidence type="ECO:0000256" key="8">
    <source>
        <dbReference type="ARBA" id="ARBA00022989"/>
    </source>
</evidence>
<keyword evidence="7" id="KW-0630">Potassium</keyword>
<keyword evidence="4" id="KW-0813">Transport</keyword>
<feature type="transmembrane region" description="Helical" evidence="12">
    <location>
        <begin position="112"/>
        <end position="136"/>
    </location>
</feature>
<dbReference type="InterPro" id="IPR057291">
    <property type="entry name" value="CHX17_2nd"/>
</dbReference>
<reference evidence="16" key="2">
    <citation type="submission" date="2023-06" db="EMBL/GenBank/DDBJ databases">
        <authorList>
            <person name="Ma L."/>
            <person name="Liu K.-W."/>
            <person name="Li Z."/>
            <person name="Hsiao Y.-Y."/>
            <person name="Qi Y."/>
            <person name="Fu T."/>
            <person name="Tang G."/>
            <person name="Zhang D."/>
            <person name="Sun W.-H."/>
            <person name="Liu D.-K."/>
            <person name="Li Y."/>
            <person name="Chen G.-Z."/>
            <person name="Liu X.-D."/>
            <person name="Liao X.-Y."/>
            <person name="Jiang Y.-T."/>
            <person name="Yu X."/>
            <person name="Hao Y."/>
            <person name="Huang J."/>
            <person name="Zhao X.-W."/>
            <person name="Ke S."/>
            <person name="Chen Y.-Y."/>
            <person name="Wu W.-L."/>
            <person name="Hsu J.-L."/>
            <person name="Lin Y.-F."/>
            <person name="Huang M.-D."/>
            <person name="Li C.-Y."/>
            <person name="Huang L."/>
            <person name="Wang Z.-W."/>
            <person name="Zhao X."/>
            <person name="Zhong W.-Y."/>
            <person name="Peng D.-H."/>
            <person name="Ahmad S."/>
            <person name="Lan S."/>
            <person name="Zhang J.-S."/>
            <person name="Tsai W.-C."/>
            <person name="Van De Peer Y."/>
            <person name="Liu Z.-J."/>
        </authorList>
    </citation>
    <scope>NUCLEOTIDE SEQUENCE</scope>
    <source>
        <strain evidence="16">CP</strain>
        <tissue evidence="16">Leaves</tissue>
    </source>
</reference>
<keyword evidence="5" id="KW-0633">Potassium transport</keyword>
<evidence type="ECO:0000256" key="9">
    <source>
        <dbReference type="ARBA" id="ARBA00023065"/>
    </source>
</evidence>
<dbReference type="GO" id="GO:0006813">
    <property type="term" value="P:potassium ion transport"/>
    <property type="evidence" value="ECO:0007669"/>
    <property type="project" value="UniProtKB-KW"/>
</dbReference>
<evidence type="ECO:0000256" key="10">
    <source>
        <dbReference type="ARBA" id="ARBA00023136"/>
    </source>
</evidence>
<evidence type="ECO:0000256" key="1">
    <source>
        <dbReference type="ARBA" id="ARBA00003198"/>
    </source>
</evidence>
<feature type="domain" description="Cation/H+ exchanger transmembrane" evidence="13">
    <location>
        <begin position="26"/>
        <end position="419"/>
    </location>
</feature>
<feature type="transmembrane region" description="Helical" evidence="12">
    <location>
        <begin position="303"/>
        <end position="325"/>
    </location>
</feature>
<dbReference type="Proteomes" id="UP001180020">
    <property type="component" value="Unassembled WGS sequence"/>
</dbReference>
<feature type="transmembrane region" description="Helical" evidence="12">
    <location>
        <begin position="49"/>
        <end position="66"/>
    </location>
</feature>
<evidence type="ECO:0000256" key="11">
    <source>
        <dbReference type="ARBA" id="ARBA00038341"/>
    </source>
</evidence>
<dbReference type="Pfam" id="PF23256">
    <property type="entry name" value="CHX17_2nd"/>
    <property type="match status" value="1"/>
</dbReference>
<dbReference type="Gene3D" id="1.20.1530.20">
    <property type="match status" value="1"/>
</dbReference>